<evidence type="ECO:0000256" key="5">
    <source>
        <dbReference type="ARBA" id="ARBA00022801"/>
    </source>
</evidence>
<name>A0A9D4LPI1_DREPO</name>
<evidence type="ECO:0000256" key="1">
    <source>
        <dbReference type="ARBA" id="ARBA00004604"/>
    </source>
</evidence>
<feature type="compositionally biased region" description="Acidic residues" evidence="11">
    <location>
        <begin position="555"/>
        <end position="589"/>
    </location>
</feature>
<evidence type="ECO:0000256" key="11">
    <source>
        <dbReference type="SAM" id="MobiDB-lite"/>
    </source>
</evidence>
<comment type="similarity">
    <text evidence="10">Belongs to the TRAFAC class translation factor GTPase superfamily. Bms1-like GTPase family. BMS1 subfamily.</text>
</comment>
<evidence type="ECO:0000256" key="3">
    <source>
        <dbReference type="ARBA" id="ARBA00022553"/>
    </source>
</evidence>
<feature type="compositionally biased region" description="Basic and acidic residues" evidence="11">
    <location>
        <begin position="748"/>
        <end position="758"/>
    </location>
</feature>
<dbReference type="GO" id="GO:0034511">
    <property type="term" value="F:U3 snoRNA binding"/>
    <property type="evidence" value="ECO:0007669"/>
    <property type="project" value="TreeGrafter"/>
</dbReference>
<dbReference type="InterPro" id="IPR030387">
    <property type="entry name" value="G_Bms1/Tsr1_dom"/>
</dbReference>
<evidence type="ECO:0000256" key="8">
    <source>
        <dbReference type="ARBA" id="ARBA00023242"/>
    </source>
</evidence>
<keyword evidence="14" id="KW-1185">Reference proteome</keyword>
<comment type="caution">
    <text evidence="13">The sequence shown here is derived from an EMBL/GenBank/DDBJ whole genome shotgun (WGS) entry which is preliminary data.</text>
</comment>
<reference evidence="13" key="2">
    <citation type="submission" date="2020-11" db="EMBL/GenBank/DDBJ databases">
        <authorList>
            <person name="McCartney M.A."/>
            <person name="Auch B."/>
            <person name="Kono T."/>
            <person name="Mallez S."/>
            <person name="Becker A."/>
            <person name="Gohl D.M."/>
            <person name="Silverstein K.A.T."/>
            <person name="Koren S."/>
            <person name="Bechman K.B."/>
            <person name="Herman A."/>
            <person name="Abrahante J.E."/>
            <person name="Garbe J."/>
        </authorList>
    </citation>
    <scope>NUCLEOTIDE SEQUENCE</scope>
    <source>
        <strain evidence="13">Duluth1</strain>
        <tissue evidence="13">Whole animal</tissue>
    </source>
</reference>
<dbReference type="Pfam" id="PF08142">
    <property type="entry name" value="AARP2CN"/>
    <property type="match status" value="1"/>
</dbReference>
<dbReference type="GO" id="GO:0003924">
    <property type="term" value="F:GTPase activity"/>
    <property type="evidence" value="ECO:0007669"/>
    <property type="project" value="TreeGrafter"/>
</dbReference>
<evidence type="ECO:0000259" key="12">
    <source>
        <dbReference type="PROSITE" id="PS51714"/>
    </source>
</evidence>
<evidence type="ECO:0000313" key="14">
    <source>
        <dbReference type="Proteomes" id="UP000828390"/>
    </source>
</evidence>
<dbReference type="InterPro" id="IPR027417">
    <property type="entry name" value="P-loop_NTPase"/>
</dbReference>
<feature type="region of interest" description="Disordered" evidence="11">
    <location>
        <begin position="29"/>
        <end position="76"/>
    </location>
</feature>
<dbReference type="FunFam" id="3.40.50.300:FF:000105">
    <property type="entry name" value="BMS1 ribosome biogenesis factor"/>
    <property type="match status" value="1"/>
</dbReference>
<comment type="subcellular location">
    <subcellularLocation>
        <location evidence="1">Nucleus</location>
        <location evidence="1">Nucleolus</location>
    </subcellularLocation>
</comment>
<dbReference type="GO" id="GO:0005525">
    <property type="term" value="F:GTP binding"/>
    <property type="evidence" value="ECO:0007669"/>
    <property type="project" value="UniProtKB-KW"/>
</dbReference>
<dbReference type="InterPro" id="IPR037875">
    <property type="entry name" value="Bms1_N"/>
</dbReference>
<dbReference type="GO" id="GO:0000462">
    <property type="term" value="P:maturation of SSU-rRNA from tricistronic rRNA transcript (SSU-rRNA, 5.8S rRNA, LSU-rRNA)"/>
    <property type="evidence" value="ECO:0007669"/>
    <property type="project" value="TreeGrafter"/>
</dbReference>
<dbReference type="SMART" id="SM00785">
    <property type="entry name" value="AARP2CN"/>
    <property type="match status" value="1"/>
</dbReference>
<keyword evidence="7" id="KW-0342">GTP-binding</keyword>
<feature type="compositionally biased region" description="Basic and acidic residues" evidence="11">
    <location>
        <begin position="924"/>
        <end position="935"/>
    </location>
</feature>
<dbReference type="CDD" id="cd01882">
    <property type="entry name" value="BMS1"/>
    <property type="match status" value="1"/>
</dbReference>
<dbReference type="Pfam" id="PF04950">
    <property type="entry name" value="RIBIOP_C"/>
    <property type="match status" value="1"/>
</dbReference>
<evidence type="ECO:0000256" key="4">
    <source>
        <dbReference type="ARBA" id="ARBA00022741"/>
    </source>
</evidence>
<dbReference type="GO" id="GO:0000479">
    <property type="term" value="P:endonucleolytic cleavage of tricistronic rRNA transcript (SSU-rRNA, 5.8S rRNA, LSU-rRNA)"/>
    <property type="evidence" value="ECO:0007669"/>
    <property type="project" value="TreeGrafter"/>
</dbReference>
<comment type="catalytic activity">
    <reaction evidence="9">
        <text>GTP + H2O = GDP + phosphate + H(+)</text>
        <dbReference type="Rhea" id="RHEA:19669"/>
        <dbReference type="ChEBI" id="CHEBI:15377"/>
        <dbReference type="ChEBI" id="CHEBI:15378"/>
        <dbReference type="ChEBI" id="CHEBI:37565"/>
        <dbReference type="ChEBI" id="CHEBI:43474"/>
        <dbReference type="ChEBI" id="CHEBI:58189"/>
    </reaction>
    <physiologicalReaction direction="left-to-right" evidence="9">
        <dbReference type="Rhea" id="RHEA:19670"/>
    </physiologicalReaction>
</comment>
<organism evidence="13 14">
    <name type="scientific">Dreissena polymorpha</name>
    <name type="common">Zebra mussel</name>
    <name type="synonym">Mytilus polymorpha</name>
    <dbReference type="NCBI Taxonomy" id="45954"/>
    <lineage>
        <taxon>Eukaryota</taxon>
        <taxon>Metazoa</taxon>
        <taxon>Spiralia</taxon>
        <taxon>Lophotrochozoa</taxon>
        <taxon>Mollusca</taxon>
        <taxon>Bivalvia</taxon>
        <taxon>Autobranchia</taxon>
        <taxon>Heteroconchia</taxon>
        <taxon>Euheterodonta</taxon>
        <taxon>Imparidentia</taxon>
        <taxon>Neoheterodontei</taxon>
        <taxon>Myida</taxon>
        <taxon>Dreissenoidea</taxon>
        <taxon>Dreissenidae</taxon>
        <taxon>Dreissena</taxon>
    </lineage>
</organism>
<dbReference type="InterPro" id="IPR012948">
    <property type="entry name" value="AARP2CN"/>
</dbReference>
<dbReference type="GO" id="GO:0005524">
    <property type="term" value="F:ATP binding"/>
    <property type="evidence" value="ECO:0007669"/>
    <property type="project" value="UniProtKB-KW"/>
</dbReference>
<protein>
    <recommendedName>
        <fullName evidence="12">Bms1-type G domain-containing protein</fullName>
    </recommendedName>
</protein>
<proteinExistence type="inferred from homology"/>
<dbReference type="SUPFAM" id="SSF52540">
    <property type="entry name" value="P-loop containing nucleoside triphosphate hydrolases"/>
    <property type="match status" value="1"/>
</dbReference>
<feature type="compositionally biased region" description="Basic residues" evidence="11">
    <location>
        <begin position="44"/>
        <end position="62"/>
    </location>
</feature>
<keyword evidence="6" id="KW-0067">ATP-binding</keyword>
<keyword evidence="3" id="KW-0597">Phosphoprotein</keyword>
<dbReference type="SMART" id="SM01362">
    <property type="entry name" value="DUF663"/>
    <property type="match status" value="1"/>
</dbReference>
<feature type="compositionally biased region" description="Basic and acidic residues" evidence="11">
    <location>
        <begin position="960"/>
        <end position="977"/>
    </location>
</feature>
<dbReference type="PROSITE" id="PS51714">
    <property type="entry name" value="G_BMS1"/>
    <property type="match status" value="1"/>
</dbReference>
<evidence type="ECO:0000256" key="7">
    <source>
        <dbReference type="ARBA" id="ARBA00023134"/>
    </source>
</evidence>
<dbReference type="Gene3D" id="3.40.50.300">
    <property type="entry name" value="P-loop containing nucleotide triphosphate hydrolases"/>
    <property type="match status" value="1"/>
</dbReference>
<dbReference type="GO" id="GO:0005654">
    <property type="term" value="C:nucleoplasm"/>
    <property type="evidence" value="ECO:0007669"/>
    <property type="project" value="UniProtKB-ARBA"/>
</dbReference>
<keyword evidence="5" id="KW-0378">Hydrolase</keyword>
<feature type="region of interest" description="Disordered" evidence="11">
    <location>
        <begin position="924"/>
        <end position="981"/>
    </location>
</feature>
<feature type="compositionally biased region" description="Polar residues" evidence="11">
    <location>
        <begin position="730"/>
        <end position="745"/>
    </location>
</feature>
<dbReference type="EMBL" id="JAIWYP010000002">
    <property type="protein sequence ID" value="KAH3862580.1"/>
    <property type="molecule type" value="Genomic_DNA"/>
</dbReference>
<dbReference type="PANTHER" id="PTHR12858:SF2">
    <property type="entry name" value="RIBOSOME BIOGENESIS PROTEIN BMS1 HOMOLOG"/>
    <property type="match status" value="1"/>
</dbReference>
<dbReference type="GO" id="GO:0032040">
    <property type="term" value="C:small-subunit processome"/>
    <property type="evidence" value="ECO:0007669"/>
    <property type="project" value="UniProtKB-ARBA"/>
</dbReference>
<gene>
    <name evidence="13" type="ORF">DPMN_025549</name>
</gene>
<feature type="compositionally biased region" description="Basic and acidic residues" evidence="11">
    <location>
        <begin position="673"/>
        <end position="688"/>
    </location>
</feature>
<reference evidence="13" key="1">
    <citation type="journal article" date="2019" name="bioRxiv">
        <title>The Genome of the Zebra Mussel, Dreissena polymorpha: A Resource for Invasive Species Research.</title>
        <authorList>
            <person name="McCartney M.A."/>
            <person name="Auch B."/>
            <person name="Kono T."/>
            <person name="Mallez S."/>
            <person name="Zhang Y."/>
            <person name="Obille A."/>
            <person name="Becker A."/>
            <person name="Abrahante J.E."/>
            <person name="Garbe J."/>
            <person name="Badalamenti J.P."/>
            <person name="Herman A."/>
            <person name="Mangelson H."/>
            <person name="Liachko I."/>
            <person name="Sullivan S."/>
            <person name="Sone E.D."/>
            <person name="Koren S."/>
            <person name="Silverstein K.A.T."/>
            <person name="Beckman K.B."/>
            <person name="Gohl D.M."/>
        </authorList>
    </citation>
    <scope>NUCLEOTIDE SEQUENCE</scope>
    <source>
        <strain evidence="13">Duluth1</strain>
        <tissue evidence="13">Whole animal</tissue>
    </source>
</reference>
<keyword evidence="4" id="KW-0547">Nucleotide-binding</keyword>
<feature type="compositionally biased region" description="Acidic residues" evidence="11">
    <location>
        <begin position="936"/>
        <end position="959"/>
    </location>
</feature>
<dbReference type="GO" id="GO:0030686">
    <property type="term" value="C:90S preribosome"/>
    <property type="evidence" value="ECO:0007669"/>
    <property type="project" value="TreeGrafter"/>
</dbReference>
<evidence type="ECO:0000256" key="6">
    <source>
        <dbReference type="ARBA" id="ARBA00022840"/>
    </source>
</evidence>
<feature type="region of interest" description="Disordered" evidence="11">
    <location>
        <begin position="445"/>
        <end position="768"/>
    </location>
</feature>
<feature type="compositionally biased region" description="Basic and acidic residues" evidence="11">
    <location>
        <begin position="63"/>
        <end position="72"/>
    </location>
</feature>
<dbReference type="InterPro" id="IPR007034">
    <property type="entry name" value="BMS1_TSR1_C"/>
</dbReference>
<dbReference type="InterPro" id="IPR039761">
    <property type="entry name" value="Bms1/Tsr1"/>
</dbReference>
<dbReference type="Proteomes" id="UP000828390">
    <property type="component" value="Unassembled WGS sequence"/>
</dbReference>
<keyword evidence="2" id="KW-0690">Ribosome biogenesis</keyword>
<feature type="domain" description="Bms1-type G" evidence="12">
    <location>
        <begin position="114"/>
        <end position="278"/>
    </location>
</feature>
<evidence type="ECO:0000256" key="9">
    <source>
        <dbReference type="ARBA" id="ARBA00049117"/>
    </source>
</evidence>
<accession>A0A9D4LPI1</accession>
<evidence type="ECO:0000256" key="10">
    <source>
        <dbReference type="ARBA" id="ARBA00061391"/>
    </source>
</evidence>
<feature type="compositionally biased region" description="Acidic residues" evidence="11">
    <location>
        <begin position="471"/>
        <end position="493"/>
    </location>
</feature>
<dbReference type="PANTHER" id="PTHR12858">
    <property type="entry name" value="RIBOSOME BIOGENESIS PROTEIN"/>
    <property type="match status" value="1"/>
</dbReference>
<sequence>MRKVRPSIWMPTFPVKVPPKDCYTLRIGSYKAKKKMDEKQDNKKAHRKRHAGPKAEKKKAKSDHKQDLDPRQRNPRAFSIQHVKKTQKIVQRTQDLKTKKQHIPIVDRTPQEPPPVIVAVVGPPKVGKTTLLRCVVKNFTKQRLTRIQGPVTVVSGKQRRLTLIECNNDISSMIDIAKIADLVLLLVDASFGFEMETFEFLNICQVHGFPRIMGVLTHLDTFKDSKRLRKAKKRLKHRFWTEVYQGAKLFYLSGMVNGEYQKMEVHNLCRFISVMKFRPLVWRTTHPYILADRMEDITDPEKVRKQSKCDRNVSIFGYVHGTHMKNNINVHIPGCGDFTIHDMNFLSDPCPTPDREKRRTLNDRERTIYAPMSGVGGIVYDKDAVYIDLGGSHSHHEQIKQDEAEAEPINELVSNLMSISSPMDEKITHSEVALYSQGIKQTVQESIDKESEDVPAENGRVRRRAVFKDETYEDDDDDSDNDSDYDVSSEEEDKNIQIGKFKQNKKKSPKTDKGMDGIEFADTDDEITSTATDRRIKTLVKTKTSTGNKIGKISDDEDDDYDDDDDDEEEEEEEEEEGYDSDGVDEDSDISSVYNSDEEEEHEENNMNVKRTFAGKKELGKSPSAKVADDIDTDEEVTFNLKEKVTDDHKTVISTKLKKSKSKLSDKTMSGELNRDMPSKQKKLDEVVKGQQVESDSDSSASENDSESDSEQDVGVTVEENVTKDDKTDNNSALRQKLMQLSQESWTEESRRIEFQRQDEDEGVDELEKAIRGDHSRKTVEEADMEVELDGSLHWKHDLASQAAANFRQRQADRVNYRKLIYGKDEGDADDGSKEQVEDEIGGLFRVLKQKSEARSLDRLAINSTDCTKCHMHTASLDTVEQLRAMIVDCFVTGKWEESKDAESQLQKDDEMYGDFEDLETGETHAAGERGGMKGEEEEDTDQDSEGEDHDGEVNNDAEGEPKKKTKKEMTSEERRADKKRKLKEMFDSTYDMKGDTEFYDNWKEENEKQAQMNRSVFEDMEDEQRVQYEGFRAGMYVRVEIHNVPCEFVTNFDPTFPVILGGLLSVENNVGYVQTRFKKHRWHKRILKTQNPLIFSLGWRRFQSMPLYSIQDHNMRNRLLKYTPEHMHCHASFWGPITPQGTGLLAVENVAQVTADFRIAGTGVVQELDKSMQIVKKLKLTGTPLKIYNKTAFIQGMFNSSLEVAKFEGASVRTVSGIRGQIKKASKTPEGSYRATFEDKILLSDIVFLRSWYPVEVPQFYNPVTSLLLPGDQKQAWTGMKTVGQLRRERGAKAEFSQDSVYKAIERKTRIYTPLVIPKQLQKLLPFKDTPRVAMEKKETVQRVAVIREPHEAKISKMVRKLKSIHEHKCRMEHRQMRDRVADHQKQRAKVDAVRTKKQKELKKNVFRMLGKMNKRNSRNMKD</sequence>
<evidence type="ECO:0000256" key="2">
    <source>
        <dbReference type="ARBA" id="ARBA00022517"/>
    </source>
</evidence>
<evidence type="ECO:0000313" key="13">
    <source>
        <dbReference type="EMBL" id="KAH3862580.1"/>
    </source>
</evidence>
<keyword evidence="8" id="KW-0539">Nucleus</keyword>
<feature type="compositionally biased region" description="Basic and acidic residues" evidence="11">
    <location>
        <begin position="641"/>
        <end position="651"/>
    </location>
</feature>